<feature type="compositionally biased region" description="Acidic residues" evidence="1">
    <location>
        <begin position="24"/>
        <end position="36"/>
    </location>
</feature>
<dbReference type="AlphaFoldDB" id="A0A1X2H007"/>
<evidence type="ECO:0000256" key="2">
    <source>
        <dbReference type="SAM" id="Phobius"/>
    </source>
</evidence>
<feature type="compositionally biased region" description="Low complexity" evidence="1">
    <location>
        <begin position="174"/>
        <end position="186"/>
    </location>
</feature>
<reference evidence="4 5" key="1">
    <citation type="submission" date="2016-07" db="EMBL/GenBank/DDBJ databases">
        <title>Pervasive Adenine N6-methylation of Active Genes in Fungi.</title>
        <authorList>
            <consortium name="DOE Joint Genome Institute"/>
            <person name="Mondo S.J."/>
            <person name="Dannebaum R.O."/>
            <person name="Kuo R.C."/>
            <person name="Labutti K."/>
            <person name="Haridas S."/>
            <person name="Kuo A."/>
            <person name="Salamov A."/>
            <person name="Ahrendt S.R."/>
            <person name="Lipzen A."/>
            <person name="Sullivan W."/>
            <person name="Andreopoulos W.B."/>
            <person name="Clum A."/>
            <person name="Lindquist E."/>
            <person name="Daum C."/>
            <person name="Ramamoorthy G.K."/>
            <person name="Gryganskyi A."/>
            <person name="Culley D."/>
            <person name="Magnuson J.K."/>
            <person name="James T.Y."/>
            <person name="O'Malley M.A."/>
            <person name="Stajich J.E."/>
            <person name="Spatafora J.W."/>
            <person name="Visel A."/>
            <person name="Grigoriev I.V."/>
        </authorList>
    </citation>
    <scope>NUCLEOTIDE SEQUENCE [LARGE SCALE GENOMIC DNA]</scope>
    <source>
        <strain evidence="4 5">NRRL 2496</strain>
    </source>
</reference>
<feature type="compositionally biased region" description="Acidic residues" evidence="1">
    <location>
        <begin position="113"/>
        <end position="173"/>
    </location>
</feature>
<feature type="compositionally biased region" description="Pro residues" evidence="1">
    <location>
        <begin position="290"/>
        <end position="300"/>
    </location>
</feature>
<accession>A0A1X2H007</accession>
<feature type="compositionally biased region" description="Acidic residues" evidence="1">
    <location>
        <begin position="93"/>
        <end position="102"/>
    </location>
</feature>
<keyword evidence="3" id="KW-0732">Signal</keyword>
<evidence type="ECO:0000313" key="5">
    <source>
        <dbReference type="Proteomes" id="UP000242180"/>
    </source>
</evidence>
<dbReference type="Proteomes" id="UP000242180">
    <property type="component" value="Unassembled WGS sequence"/>
</dbReference>
<feature type="chain" id="PRO_5012236653" evidence="3">
    <location>
        <begin position="19"/>
        <end position="368"/>
    </location>
</feature>
<feature type="compositionally biased region" description="Basic and acidic residues" evidence="1">
    <location>
        <begin position="237"/>
        <end position="254"/>
    </location>
</feature>
<keyword evidence="2" id="KW-1133">Transmembrane helix</keyword>
<feature type="transmembrane region" description="Helical" evidence="2">
    <location>
        <begin position="320"/>
        <end position="340"/>
    </location>
</feature>
<organism evidence="4 5">
    <name type="scientific">Syncephalastrum racemosum</name>
    <name type="common">Filamentous fungus</name>
    <dbReference type="NCBI Taxonomy" id="13706"/>
    <lineage>
        <taxon>Eukaryota</taxon>
        <taxon>Fungi</taxon>
        <taxon>Fungi incertae sedis</taxon>
        <taxon>Mucoromycota</taxon>
        <taxon>Mucoromycotina</taxon>
        <taxon>Mucoromycetes</taxon>
        <taxon>Mucorales</taxon>
        <taxon>Syncephalastraceae</taxon>
        <taxon>Syncephalastrum</taxon>
    </lineage>
</organism>
<keyword evidence="5" id="KW-1185">Reference proteome</keyword>
<keyword evidence="2" id="KW-0472">Membrane</keyword>
<sequence>MQKPWYLALAAGLTTAAAQLGADTTEDELFADDDEDRVSRDPDDQDEEEQEEEEDWADNMNEQANEAPPLDDGEAQDDSSQPEQAIVMGQPEEPNEAPEDYAPEVLDLADALQPDEESVEGEDEEEGREEEESKEEEAEDSAIEDETEDMTDSMEEDLGQEEEGLVAEKEEELTAAVAAAAEAVKAAEGETAEPPRLQDSQAPHHHQQINYDDEKNWDQPQWIEPGTDVLQEAVDESIEKQDQAISDSLDRALVDDLASSEQQGGQWFQPEQQQQEIPQPPLSPAVHDVSPPPPPPPLAPPAGLSPDAIQKQGVTNRHSLSSATLLFLAMFILLAFLLKIPKLKRLLPKSRKNMSSSLPYYRISKAKE</sequence>
<keyword evidence="2" id="KW-0812">Transmembrane</keyword>
<evidence type="ECO:0000256" key="3">
    <source>
        <dbReference type="SAM" id="SignalP"/>
    </source>
</evidence>
<feature type="signal peptide" evidence="3">
    <location>
        <begin position="1"/>
        <end position="18"/>
    </location>
</feature>
<comment type="caution">
    <text evidence="4">The sequence shown here is derived from an EMBL/GenBank/DDBJ whole genome shotgun (WGS) entry which is preliminary data.</text>
</comment>
<name>A0A1X2H007_SYNRA</name>
<feature type="region of interest" description="Disordered" evidence="1">
    <location>
        <begin position="23"/>
        <end position="309"/>
    </location>
</feature>
<feature type="compositionally biased region" description="Low complexity" evidence="1">
    <location>
        <begin position="261"/>
        <end position="277"/>
    </location>
</feature>
<gene>
    <name evidence="4" type="ORF">BCR43DRAFT_566971</name>
</gene>
<protein>
    <submittedName>
        <fullName evidence="4">Uncharacterized protein</fullName>
    </submittedName>
</protein>
<evidence type="ECO:0000256" key="1">
    <source>
        <dbReference type="SAM" id="MobiDB-lite"/>
    </source>
</evidence>
<dbReference type="EMBL" id="MCGN01000012">
    <property type="protein sequence ID" value="ORY90405.1"/>
    <property type="molecule type" value="Genomic_DNA"/>
</dbReference>
<proteinExistence type="predicted"/>
<evidence type="ECO:0000313" key="4">
    <source>
        <dbReference type="EMBL" id="ORY90405.1"/>
    </source>
</evidence>
<feature type="compositionally biased region" description="Acidic residues" evidence="1">
    <location>
        <begin position="43"/>
        <end position="57"/>
    </location>
</feature>
<dbReference type="InParanoid" id="A0A1X2H007"/>